<evidence type="ECO:0000256" key="1">
    <source>
        <dbReference type="ARBA" id="ARBA00022737"/>
    </source>
</evidence>
<evidence type="ECO:0000313" key="4">
    <source>
        <dbReference type="EMBL" id="KAF2142283.1"/>
    </source>
</evidence>
<keyword evidence="2 3" id="KW-0040">ANK repeat</keyword>
<dbReference type="RefSeq" id="XP_033397995.1">
    <property type="nucleotide sequence ID" value="XM_033536860.1"/>
</dbReference>
<keyword evidence="5" id="KW-1185">Reference proteome</keyword>
<dbReference type="GeneID" id="54294356"/>
<proteinExistence type="predicted"/>
<keyword evidence="1" id="KW-0677">Repeat</keyword>
<gene>
    <name evidence="4" type="ORF">K452DRAFT_226905</name>
</gene>
<dbReference type="InterPro" id="IPR002110">
    <property type="entry name" value="Ankyrin_rpt"/>
</dbReference>
<dbReference type="Pfam" id="PF12796">
    <property type="entry name" value="Ank_2"/>
    <property type="match status" value="1"/>
</dbReference>
<organism evidence="4 5">
    <name type="scientific">Aplosporella prunicola CBS 121167</name>
    <dbReference type="NCBI Taxonomy" id="1176127"/>
    <lineage>
        <taxon>Eukaryota</taxon>
        <taxon>Fungi</taxon>
        <taxon>Dikarya</taxon>
        <taxon>Ascomycota</taxon>
        <taxon>Pezizomycotina</taxon>
        <taxon>Dothideomycetes</taxon>
        <taxon>Dothideomycetes incertae sedis</taxon>
        <taxon>Botryosphaeriales</taxon>
        <taxon>Aplosporellaceae</taxon>
        <taxon>Aplosporella</taxon>
    </lineage>
</organism>
<dbReference type="PANTHER" id="PTHR24198:SF165">
    <property type="entry name" value="ANKYRIN REPEAT-CONTAINING PROTEIN-RELATED"/>
    <property type="match status" value="1"/>
</dbReference>
<accession>A0A6A6BFV1</accession>
<evidence type="ECO:0000256" key="3">
    <source>
        <dbReference type="PROSITE-ProRule" id="PRU00023"/>
    </source>
</evidence>
<sequence>MAYFNDKDAAAAAAEALPLAAQHGHASAVHELLDAAGGADVAALINDIIGDAVWLASAGGHKDVVELLLDRGGKRSLQPQNTHYDAWKKSGEADTRAVICMLLDHGADANAKDGMDSRYGLLLQMAAADANASLVELLLARGVDVNAAGFYYGTALQAAARHGHEAMVSLLLAAGADVNALQGRYHTPLRAAVVGGH</sequence>
<dbReference type="Proteomes" id="UP000799438">
    <property type="component" value="Unassembled WGS sequence"/>
</dbReference>
<evidence type="ECO:0000313" key="5">
    <source>
        <dbReference type="Proteomes" id="UP000799438"/>
    </source>
</evidence>
<name>A0A6A6BFV1_9PEZI</name>
<dbReference type="EMBL" id="ML995484">
    <property type="protein sequence ID" value="KAF2142283.1"/>
    <property type="molecule type" value="Genomic_DNA"/>
</dbReference>
<dbReference type="AlphaFoldDB" id="A0A6A6BFV1"/>
<reference evidence="4" key="1">
    <citation type="journal article" date="2020" name="Stud. Mycol.">
        <title>101 Dothideomycetes genomes: a test case for predicting lifestyles and emergence of pathogens.</title>
        <authorList>
            <person name="Haridas S."/>
            <person name="Albert R."/>
            <person name="Binder M."/>
            <person name="Bloem J."/>
            <person name="Labutti K."/>
            <person name="Salamov A."/>
            <person name="Andreopoulos B."/>
            <person name="Baker S."/>
            <person name="Barry K."/>
            <person name="Bills G."/>
            <person name="Bluhm B."/>
            <person name="Cannon C."/>
            <person name="Castanera R."/>
            <person name="Culley D."/>
            <person name="Daum C."/>
            <person name="Ezra D."/>
            <person name="Gonzalez J."/>
            <person name="Henrissat B."/>
            <person name="Kuo A."/>
            <person name="Liang C."/>
            <person name="Lipzen A."/>
            <person name="Lutzoni F."/>
            <person name="Magnuson J."/>
            <person name="Mondo S."/>
            <person name="Nolan M."/>
            <person name="Ohm R."/>
            <person name="Pangilinan J."/>
            <person name="Park H.-J."/>
            <person name="Ramirez L."/>
            <person name="Alfaro M."/>
            <person name="Sun H."/>
            <person name="Tritt A."/>
            <person name="Yoshinaga Y."/>
            <person name="Zwiers L.-H."/>
            <person name="Turgeon B."/>
            <person name="Goodwin S."/>
            <person name="Spatafora J."/>
            <person name="Crous P."/>
            <person name="Grigoriev I."/>
        </authorList>
    </citation>
    <scope>NUCLEOTIDE SEQUENCE</scope>
    <source>
        <strain evidence="4">CBS 121167</strain>
    </source>
</reference>
<dbReference type="InterPro" id="IPR036770">
    <property type="entry name" value="Ankyrin_rpt-contain_sf"/>
</dbReference>
<feature type="non-terminal residue" evidence="4">
    <location>
        <position position="197"/>
    </location>
</feature>
<evidence type="ECO:0000256" key="2">
    <source>
        <dbReference type="ARBA" id="ARBA00023043"/>
    </source>
</evidence>
<feature type="repeat" description="ANK" evidence="3">
    <location>
        <begin position="151"/>
        <end position="183"/>
    </location>
</feature>
<dbReference type="Gene3D" id="1.25.40.20">
    <property type="entry name" value="Ankyrin repeat-containing domain"/>
    <property type="match status" value="2"/>
</dbReference>
<dbReference type="OrthoDB" id="3775140at2759"/>
<dbReference type="PROSITE" id="PS50088">
    <property type="entry name" value="ANK_REPEAT"/>
    <property type="match status" value="1"/>
</dbReference>
<dbReference type="PANTHER" id="PTHR24198">
    <property type="entry name" value="ANKYRIN REPEAT AND PROTEIN KINASE DOMAIN-CONTAINING PROTEIN"/>
    <property type="match status" value="1"/>
</dbReference>
<dbReference type="SUPFAM" id="SSF48403">
    <property type="entry name" value="Ankyrin repeat"/>
    <property type="match status" value="1"/>
</dbReference>
<dbReference type="PROSITE" id="PS50297">
    <property type="entry name" value="ANK_REP_REGION"/>
    <property type="match status" value="1"/>
</dbReference>
<dbReference type="SMART" id="SM00248">
    <property type="entry name" value="ANK"/>
    <property type="match status" value="4"/>
</dbReference>
<protein>
    <submittedName>
        <fullName evidence="4">Uncharacterized protein</fullName>
    </submittedName>
</protein>